<proteinExistence type="predicted"/>
<reference evidence="1 2" key="1">
    <citation type="journal article" date="2018" name="Biotechnol. Adv.">
        <title>Improved genomic resources and new bioinformatic workflow for the carcinogenic parasite Clonorchis sinensis: Biotechnological implications.</title>
        <authorList>
            <person name="Wang D."/>
            <person name="Korhonen P.K."/>
            <person name="Gasser R.B."/>
            <person name="Young N.D."/>
        </authorList>
    </citation>
    <scope>NUCLEOTIDE SEQUENCE [LARGE SCALE GENOMIC DNA]</scope>
    <source>
        <strain evidence="1">Cs-k2</strain>
    </source>
</reference>
<protein>
    <submittedName>
        <fullName evidence="1">Uncharacterized protein</fullName>
    </submittedName>
</protein>
<evidence type="ECO:0000313" key="2">
    <source>
        <dbReference type="Proteomes" id="UP000286415"/>
    </source>
</evidence>
<reference evidence="1 2" key="2">
    <citation type="journal article" date="2021" name="Genomics">
        <title>High-quality reference genome for Clonorchis sinensis.</title>
        <authorList>
            <person name="Young N.D."/>
            <person name="Stroehlein A.J."/>
            <person name="Kinkar L."/>
            <person name="Wang T."/>
            <person name="Sohn W.M."/>
            <person name="Chang B.C.H."/>
            <person name="Kaur P."/>
            <person name="Weisz D."/>
            <person name="Dudchenko O."/>
            <person name="Aiden E.L."/>
            <person name="Korhonen P.K."/>
            <person name="Gasser R.B."/>
        </authorList>
    </citation>
    <scope>NUCLEOTIDE SEQUENCE [LARGE SCALE GENOMIC DNA]</scope>
    <source>
        <strain evidence="1">Cs-k2</strain>
    </source>
</reference>
<accession>A0A3R7CNI3</accession>
<gene>
    <name evidence="1" type="ORF">CSKR_112808</name>
</gene>
<evidence type="ECO:0000313" key="1">
    <source>
        <dbReference type="EMBL" id="KAG5452778.1"/>
    </source>
</evidence>
<dbReference type="OrthoDB" id="10388108at2759"/>
<dbReference type="EMBL" id="NIRI02000013">
    <property type="protein sequence ID" value="KAG5452778.1"/>
    <property type="molecule type" value="Genomic_DNA"/>
</dbReference>
<comment type="caution">
    <text evidence="1">The sequence shown here is derived from an EMBL/GenBank/DDBJ whole genome shotgun (WGS) entry which is preliminary data.</text>
</comment>
<dbReference type="Proteomes" id="UP000286415">
    <property type="component" value="Unassembled WGS sequence"/>
</dbReference>
<sequence length="122" mass="13779">MASGSPKCLHLQTLTQAIWIETDNNNATDIGWQPYLATSPTRHRGVSRGPHPGRRAAPKRFVISFISLCQAKGWSPLCLRHSDLGMENSTLFGKRWLGIRNTCPNQRSFWCWTHSSLEVLAF</sequence>
<dbReference type="InParanoid" id="A0A3R7CNI3"/>
<organism evidence="1 2">
    <name type="scientific">Clonorchis sinensis</name>
    <name type="common">Chinese liver fluke</name>
    <dbReference type="NCBI Taxonomy" id="79923"/>
    <lineage>
        <taxon>Eukaryota</taxon>
        <taxon>Metazoa</taxon>
        <taxon>Spiralia</taxon>
        <taxon>Lophotrochozoa</taxon>
        <taxon>Platyhelminthes</taxon>
        <taxon>Trematoda</taxon>
        <taxon>Digenea</taxon>
        <taxon>Opisthorchiida</taxon>
        <taxon>Opisthorchiata</taxon>
        <taxon>Opisthorchiidae</taxon>
        <taxon>Clonorchis</taxon>
    </lineage>
</organism>
<name>A0A3R7CNI3_CLOSI</name>
<dbReference type="AlphaFoldDB" id="A0A3R7CNI3"/>
<keyword evidence="2" id="KW-1185">Reference proteome</keyword>